<dbReference type="Pfam" id="PF00166">
    <property type="entry name" value="Cpn10"/>
    <property type="match status" value="2"/>
</dbReference>
<feature type="signal peptide" evidence="7">
    <location>
        <begin position="1"/>
        <end position="18"/>
    </location>
</feature>
<dbReference type="PRINTS" id="PR00297">
    <property type="entry name" value="CHAPERONIN10"/>
</dbReference>
<dbReference type="InterPro" id="IPR011032">
    <property type="entry name" value="GroES-like_sf"/>
</dbReference>
<accession>B8CCQ7</accession>
<dbReference type="InParanoid" id="B8CCQ7"/>
<dbReference type="SMART" id="SM00883">
    <property type="entry name" value="Cpn10"/>
    <property type="match status" value="2"/>
</dbReference>
<keyword evidence="7" id="KW-0732">Signal</keyword>
<keyword evidence="9" id="KW-1185">Reference proteome</keyword>
<dbReference type="PANTHER" id="PTHR10772">
    <property type="entry name" value="10 KDA HEAT SHOCK PROTEIN"/>
    <property type="match status" value="1"/>
</dbReference>
<evidence type="ECO:0000256" key="1">
    <source>
        <dbReference type="ARBA" id="ARBA00006975"/>
    </source>
</evidence>
<dbReference type="CDD" id="cd00320">
    <property type="entry name" value="cpn10"/>
    <property type="match status" value="2"/>
</dbReference>
<evidence type="ECO:0000256" key="2">
    <source>
        <dbReference type="ARBA" id="ARBA00023186"/>
    </source>
</evidence>
<name>B8CCQ7_THAPS</name>
<comment type="similarity">
    <text evidence="1 6">Belongs to the GroES chaperonin family.</text>
</comment>
<dbReference type="KEGG" id="tps:THAPSDRAFT_24914"/>
<dbReference type="SUPFAM" id="SSF50129">
    <property type="entry name" value="GroES-like"/>
    <property type="match status" value="2"/>
</dbReference>
<feature type="chain" id="PRO_5002870001" description="20 kDa chaperonin, chloroplastic" evidence="7">
    <location>
        <begin position="19"/>
        <end position="240"/>
    </location>
</feature>
<dbReference type="STRING" id="35128.B8CCQ7"/>
<protein>
    <recommendedName>
        <fullName evidence="4">20 kDa chaperonin, chloroplastic</fullName>
    </recommendedName>
    <alternativeName>
        <fullName evidence="3">Chaperonin 10</fullName>
    </alternativeName>
    <alternativeName>
        <fullName evidence="5">Protein Cpn21</fullName>
    </alternativeName>
</protein>
<dbReference type="GeneID" id="7441817"/>
<dbReference type="EMBL" id="CM000649">
    <property type="protein sequence ID" value="EED88819.1"/>
    <property type="molecule type" value="Genomic_DNA"/>
</dbReference>
<dbReference type="GO" id="GO:0044183">
    <property type="term" value="F:protein folding chaperone"/>
    <property type="evidence" value="ECO:0007669"/>
    <property type="project" value="InterPro"/>
</dbReference>
<dbReference type="PANTHER" id="PTHR10772:SF63">
    <property type="entry name" value="20 KDA CHAPERONIN, CHLOROPLASTIC"/>
    <property type="match status" value="1"/>
</dbReference>
<reference evidence="8 9" key="1">
    <citation type="journal article" date="2004" name="Science">
        <title>The genome of the diatom Thalassiosira pseudonana: ecology, evolution, and metabolism.</title>
        <authorList>
            <person name="Armbrust E.V."/>
            <person name="Berges J.A."/>
            <person name="Bowler C."/>
            <person name="Green B.R."/>
            <person name="Martinez D."/>
            <person name="Putnam N.H."/>
            <person name="Zhou S."/>
            <person name="Allen A.E."/>
            <person name="Apt K.E."/>
            <person name="Bechner M."/>
            <person name="Brzezinski M.A."/>
            <person name="Chaal B.K."/>
            <person name="Chiovitti A."/>
            <person name="Davis A.K."/>
            <person name="Demarest M.S."/>
            <person name="Detter J.C."/>
            <person name="Glavina T."/>
            <person name="Goodstein D."/>
            <person name="Hadi M.Z."/>
            <person name="Hellsten U."/>
            <person name="Hildebrand M."/>
            <person name="Jenkins B.D."/>
            <person name="Jurka J."/>
            <person name="Kapitonov V.V."/>
            <person name="Kroger N."/>
            <person name="Lau W.W."/>
            <person name="Lane T.W."/>
            <person name="Larimer F.W."/>
            <person name="Lippmeier J.C."/>
            <person name="Lucas S."/>
            <person name="Medina M."/>
            <person name="Montsant A."/>
            <person name="Obornik M."/>
            <person name="Parker M.S."/>
            <person name="Palenik B."/>
            <person name="Pazour G.J."/>
            <person name="Richardson P.M."/>
            <person name="Rynearson T.A."/>
            <person name="Saito M.A."/>
            <person name="Schwartz D.C."/>
            <person name="Thamatrakoln K."/>
            <person name="Valentin K."/>
            <person name="Vardi A."/>
            <person name="Wilkerson F.P."/>
            <person name="Rokhsar D.S."/>
        </authorList>
    </citation>
    <scope>NUCLEOTIDE SEQUENCE [LARGE SCALE GENOMIC DNA]</scope>
    <source>
        <strain evidence="8 9">CCMP1335</strain>
    </source>
</reference>
<keyword evidence="2 6" id="KW-0143">Chaperone</keyword>
<evidence type="ECO:0000256" key="7">
    <source>
        <dbReference type="SAM" id="SignalP"/>
    </source>
</evidence>
<dbReference type="RefSeq" id="XP_002293810.1">
    <property type="nucleotide sequence ID" value="XM_002293774.1"/>
</dbReference>
<dbReference type="InterPro" id="IPR020818">
    <property type="entry name" value="Chaperonin_GroES"/>
</dbReference>
<sequence>MAKFLPLLSLALSQGTHAFTTPYTSLSSRTRPLSVKLEGREIDGVLTPTNNFVLVKVAEIEEETAGGILLTGSAKIKKTEGTVISTGPGKTHQESGILFPMPVTPGNGVVYGKYDGTEIVYDGDRHTLIRDDDILVKFDGKLTLDNVDVVSDNVLVKVNDDQEATSGGLLIAATSKKGSKPSTGEVVKVGPGRMASNGEIMTVDISVGDEVKFRDFAGNEVQIEGEEYAVVRMTDILAKF</sequence>
<dbReference type="Proteomes" id="UP000001449">
    <property type="component" value="Chromosome 14"/>
</dbReference>
<dbReference type="GO" id="GO:0005739">
    <property type="term" value="C:mitochondrion"/>
    <property type="evidence" value="ECO:0000318"/>
    <property type="project" value="GO_Central"/>
</dbReference>
<dbReference type="FunCoup" id="B8CCQ7">
    <property type="interactions" value="32"/>
</dbReference>
<evidence type="ECO:0000256" key="5">
    <source>
        <dbReference type="ARBA" id="ARBA00079398"/>
    </source>
</evidence>
<dbReference type="HAMAP" id="MF_00580">
    <property type="entry name" value="CH10"/>
    <property type="match status" value="1"/>
</dbReference>
<evidence type="ECO:0000313" key="9">
    <source>
        <dbReference type="Proteomes" id="UP000001449"/>
    </source>
</evidence>
<gene>
    <name evidence="8" type="ORF">THAPSDRAFT_24914</name>
</gene>
<dbReference type="GO" id="GO:0051087">
    <property type="term" value="F:protein-folding chaperone binding"/>
    <property type="evidence" value="ECO:0000318"/>
    <property type="project" value="GO_Central"/>
</dbReference>
<evidence type="ECO:0000256" key="3">
    <source>
        <dbReference type="ARBA" id="ARBA00031971"/>
    </source>
</evidence>
<dbReference type="Gene3D" id="2.30.33.40">
    <property type="entry name" value="GroES chaperonin"/>
    <property type="match status" value="2"/>
</dbReference>
<reference evidence="8 9" key="2">
    <citation type="journal article" date="2008" name="Nature">
        <title>The Phaeodactylum genome reveals the evolutionary history of diatom genomes.</title>
        <authorList>
            <person name="Bowler C."/>
            <person name="Allen A.E."/>
            <person name="Badger J.H."/>
            <person name="Grimwood J."/>
            <person name="Jabbari K."/>
            <person name="Kuo A."/>
            <person name="Maheswari U."/>
            <person name="Martens C."/>
            <person name="Maumus F."/>
            <person name="Otillar R.P."/>
            <person name="Rayko E."/>
            <person name="Salamov A."/>
            <person name="Vandepoele K."/>
            <person name="Beszteri B."/>
            <person name="Gruber A."/>
            <person name="Heijde M."/>
            <person name="Katinka M."/>
            <person name="Mock T."/>
            <person name="Valentin K."/>
            <person name="Verret F."/>
            <person name="Berges J.A."/>
            <person name="Brownlee C."/>
            <person name="Cadoret J.P."/>
            <person name="Chiovitti A."/>
            <person name="Choi C.J."/>
            <person name="Coesel S."/>
            <person name="De Martino A."/>
            <person name="Detter J.C."/>
            <person name="Durkin C."/>
            <person name="Falciatore A."/>
            <person name="Fournet J."/>
            <person name="Haruta M."/>
            <person name="Huysman M.J."/>
            <person name="Jenkins B.D."/>
            <person name="Jiroutova K."/>
            <person name="Jorgensen R.E."/>
            <person name="Joubert Y."/>
            <person name="Kaplan A."/>
            <person name="Kroger N."/>
            <person name="Kroth P.G."/>
            <person name="La Roche J."/>
            <person name="Lindquist E."/>
            <person name="Lommer M."/>
            <person name="Martin-Jezequel V."/>
            <person name="Lopez P.J."/>
            <person name="Lucas S."/>
            <person name="Mangogna M."/>
            <person name="McGinnis K."/>
            <person name="Medlin L.K."/>
            <person name="Montsant A."/>
            <person name="Oudot-Le Secq M.P."/>
            <person name="Napoli C."/>
            <person name="Obornik M."/>
            <person name="Parker M.S."/>
            <person name="Petit J.L."/>
            <person name="Porcel B.M."/>
            <person name="Poulsen N."/>
            <person name="Robison M."/>
            <person name="Rychlewski L."/>
            <person name="Rynearson T.A."/>
            <person name="Schmutz J."/>
            <person name="Shapiro H."/>
            <person name="Siaut M."/>
            <person name="Stanley M."/>
            <person name="Sussman M.R."/>
            <person name="Taylor A.R."/>
            <person name="Vardi A."/>
            <person name="von Dassow P."/>
            <person name="Vyverman W."/>
            <person name="Willis A."/>
            <person name="Wyrwicz L.S."/>
            <person name="Rokhsar D.S."/>
            <person name="Weissenbach J."/>
            <person name="Armbrust E.V."/>
            <person name="Green B.R."/>
            <person name="Van de Peer Y."/>
            <person name="Grigoriev I.V."/>
        </authorList>
    </citation>
    <scope>NUCLEOTIDE SEQUENCE [LARGE SCALE GENOMIC DNA]</scope>
    <source>
        <strain evidence="8 9">CCMP1335</strain>
    </source>
</reference>
<proteinExistence type="inferred from homology"/>
<dbReference type="GO" id="GO:0046872">
    <property type="term" value="F:metal ion binding"/>
    <property type="evidence" value="ECO:0000318"/>
    <property type="project" value="GO_Central"/>
</dbReference>
<dbReference type="AlphaFoldDB" id="B8CCQ7"/>
<dbReference type="FunFam" id="2.30.33.40:FF:000001">
    <property type="entry name" value="10 kDa chaperonin"/>
    <property type="match status" value="2"/>
</dbReference>
<evidence type="ECO:0000313" key="8">
    <source>
        <dbReference type="EMBL" id="EED88819.1"/>
    </source>
</evidence>
<evidence type="ECO:0000256" key="6">
    <source>
        <dbReference type="RuleBase" id="RU003479"/>
    </source>
</evidence>
<dbReference type="GO" id="GO:0051082">
    <property type="term" value="F:unfolded protein binding"/>
    <property type="evidence" value="ECO:0000318"/>
    <property type="project" value="GO_Central"/>
</dbReference>
<evidence type="ECO:0000256" key="4">
    <source>
        <dbReference type="ARBA" id="ARBA00073031"/>
    </source>
</evidence>
<organism evidence="8 9">
    <name type="scientific">Thalassiosira pseudonana</name>
    <name type="common">Marine diatom</name>
    <name type="synonym">Cyclotella nana</name>
    <dbReference type="NCBI Taxonomy" id="35128"/>
    <lineage>
        <taxon>Eukaryota</taxon>
        <taxon>Sar</taxon>
        <taxon>Stramenopiles</taxon>
        <taxon>Ochrophyta</taxon>
        <taxon>Bacillariophyta</taxon>
        <taxon>Coscinodiscophyceae</taxon>
        <taxon>Thalassiosirophycidae</taxon>
        <taxon>Thalassiosirales</taxon>
        <taxon>Thalassiosiraceae</taxon>
        <taxon>Thalassiosira</taxon>
    </lineage>
</organism>
<dbReference type="GO" id="GO:0005524">
    <property type="term" value="F:ATP binding"/>
    <property type="evidence" value="ECO:0007669"/>
    <property type="project" value="InterPro"/>
</dbReference>
<dbReference type="InterPro" id="IPR037124">
    <property type="entry name" value="Chaperonin_GroES_sf"/>
</dbReference>